<evidence type="ECO:0000256" key="1">
    <source>
        <dbReference type="ARBA" id="ARBA00004479"/>
    </source>
</evidence>
<dbReference type="InterPro" id="IPR032675">
    <property type="entry name" value="LRR_dom_sf"/>
</dbReference>
<dbReference type="EMBL" id="LXQA010165324">
    <property type="protein sequence ID" value="MCI28378.1"/>
    <property type="molecule type" value="Genomic_DNA"/>
</dbReference>
<dbReference type="PANTHER" id="PTHR48063">
    <property type="entry name" value="LRR RECEPTOR-LIKE KINASE"/>
    <property type="match status" value="1"/>
</dbReference>
<keyword evidence="7" id="KW-0325">Glycoprotein</keyword>
<keyword evidence="6 8" id="KW-0675">Receptor</keyword>
<evidence type="ECO:0000256" key="5">
    <source>
        <dbReference type="ARBA" id="ARBA00023136"/>
    </source>
</evidence>
<dbReference type="Gene3D" id="3.80.10.10">
    <property type="entry name" value="Ribonuclease Inhibitor"/>
    <property type="match status" value="1"/>
</dbReference>
<keyword evidence="4" id="KW-1133">Transmembrane helix</keyword>
<comment type="caution">
    <text evidence="8">The sequence shown here is derived from an EMBL/GenBank/DDBJ whole genome shotgun (WGS) entry which is preliminary data.</text>
</comment>
<sequence length="97" mass="11116">MDNLDWLSPHSSLKYLYLSGIDLHKETNWLQAVATLPSLLELQLMECNLNNLIINPSIEYLNLSSLLILDLSGNNITSKLPNHFFNLTNDLTYLDLR</sequence>
<dbReference type="PANTHER" id="PTHR48063:SF52">
    <property type="entry name" value="LRR RECEPTOR-LIKE KINASE FAMILY PROTEIN"/>
    <property type="match status" value="1"/>
</dbReference>
<dbReference type="GO" id="GO:0016301">
    <property type="term" value="F:kinase activity"/>
    <property type="evidence" value="ECO:0007669"/>
    <property type="project" value="UniProtKB-KW"/>
</dbReference>
<keyword evidence="2" id="KW-0812">Transmembrane</keyword>
<accession>A0A392QVN5</accession>
<name>A0A392QVN5_9FABA</name>
<evidence type="ECO:0000256" key="2">
    <source>
        <dbReference type="ARBA" id="ARBA00022692"/>
    </source>
</evidence>
<keyword evidence="3" id="KW-0732">Signal</keyword>
<dbReference type="InterPro" id="IPR046956">
    <property type="entry name" value="RLP23-like"/>
</dbReference>
<dbReference type="SUPFAM" id="SSF52047">
    <property type="entry name" value="RNI-like"/>
    <property type="match status" value="1"/>
</dbReference>
<evidence type="ECO:0000256" key="4">
    <source>
        <dbReference type="ARBA" id="ARBA00022989"/>
    </source>
</evidence>
<protein>
    <submittedName>
        <fullName evidence="8">Leucine-rich repeat receptor-like protein kinase PEPR2</fullName>
    </submittedName>
</protein>
<evidence type="ECO:0000256" key="6">
    <source>
        <dbReference type="ARBA" id="ARBA00023170"/>
    </source>
</evidence>
<evidence type="ECO:0000313" key="8">
    <source>
        <dbReference type="EMBL" id="MCI28378.1"/>
    </source>
</evidence>
<evidence type="ECO:0000313" key="9">
    <source>
        <dbReference type="Proteomes" id="UP000265520"/>
    </source>
</evidence>
<reference evidence="8 9" key="1">
    <citation type="journal article" date="2018" name="Front. Plant Sci.">
        <title>Red Clover (Trifolium pratense) and Zigzag Clover (T. medium) - A Picture of Genomic Similarities and Differences.</title>
        <authorList>
            <person name="Dluhosova J."/>
            <person name="Istvanek J."/>
            <person name="Nedelnik J."/>
            <person name="Repkova J."/>
        </authorList>
    </citation>
    <scope>NUCLEOTIDE SEQUENCE [LARGE SCALE GENOMIC DNA]</scope>
    <source>
        <strain evidence="9">cv. 10/8</strain>
        <tissue evidence="8">Leaf</tissue>
    </source>
</reference>
<comment type="subcellular location">
    <subcellularLocation>
        <location evidence="1">Membrane</location>
        <topology evidence="1">Single-pass type I membrane protein</topology>
    </subcellularLocation>
</comment>
<keyword evidence="8" id="KW-0418">Kinase</keyword>
<keyword evidence="8" id="KW-0808">Transferase</keyword>
<dbReference type="AlphaFoldDB" id="A0A392QVN5"/>
<keyword evidence="5" id="KW-0472">Membrane</keyword>
<evidence type="ECO:0000256" key="7">
    <source>
        <dbReference type="ARBA" id="ARBA00023180"/>
    </source>
</evidence>
<evidence type="ECO:0000256" key="3">
    <source>
        <dbReference type="ARBA" id="ARBA00022729"/>
    </source>
</evidence>
<dbReference type="GO" id="GO:0016020">
    <property type="term" value="C:membrane"/>
    <property type="evidence" value="ECO:0007669"/>
    <property type="project" value="UniProtKB-SubCell"/>
</dbReference>
<proteinExistence type="predicted"/>
<organism evidence="8 9">
    <name type="scientific">Trifolium medium</name>
    <dbReference type="NCBI Taxonomy" id="97028"/>
    <lineage>
        <taxon>Eukaryota</taxon>
        <taxon>Viridiplantae</taxon>
        <taxon>Streptophyta</taxon>
        <taxon>Embryophyta</taxon>
        <taxon>Tracheophyta</taxon>
        <taxon>Spermatophyta</taxon>
        <taxon>Magnoliopsida</taxon>
        <taxon>eudicotyledons</taxon>
        <taxon>Gunneridae</taxon>
        <taxon>Pentapetalae</taxon>
        <taxon>rosids</taxon>
        <taxon>fabids</taxon>
        <taxon>Fabales</taxon>
        <taxon>Fabaceae</taxon>
        <taxon>Papilionoideae</taxon>
        <taxon>50 kb inversion clade</taxon>
        <taxon>NPAAA clade</taxon>
        <taxon>Hologalegina</taxon>
        <taxon>IRL clade</taxon>
        <taxon>Trifolieae</taxon>
        <taxon>Trifolium</taxon>
    </lineage>
</organism>
<keyword evidence="9" id="KW-1185">Reference proteome</keyword>
<feature type="non-terminal residue" evidence="8">
    <location>
        <position position="97"/>
    </location>
</feature>
<dbReference type="Proteomes" id="UP000265520">
    <property type="component" value="Unassembled WGS sequence"/>
</dbReference>